<comment type="caution">
    <text evidence="2">The sequence shown here is derived from an EMBL/GenBank/DDBJ whole genome shotgun (WGS) entry which is preliminary data.</text>
</comment>
<protein>
    <recommendedName>
        <fullName evidence="1">Sdz-33 F-box domain-containing protein</fullName>
    </recommendedName>
</protein>
<dbReference type="GeneID" id="78777174"/>
<evidence type="ECO:0000313" key="3">
    <source>
        <dbReference type="Proteomes" id="UP000483820"/>
    </source>
</evidence>
<dbReference type="CTD" id="78777174"/>
<dbReference type="KEGG" id="crq:GCK72_021240"/>
<gene>
    <name evidence="2" type="ORF">GCK72_021240</name>
</gene>
<dbReference type="Pfam" id="PF07735">
    <property type="entry name" value="FBA_2"/>
    <property type="match status" value="1"/>
</dbReference>
<evidence type="ECO:0000313" key="2">
    <source>
        <dbReference type="EMBL" id="KAF1754676.1"/>
    </source>
</evidence>
<dbReference type="Proteomes" id="UP000483820">
    <property type="component" value="Chromosome V"/>
</dbReference>
<dbReference type="RefSeq" id="XP_053583041.1">
    <property type="nucleotide sequence ID" value="XM_053734128.1"/>
</dbReference>
<proteinExistence type="predicted"/>
<name>A0A6A5GJ78_CAERE</name>
<accession>A0A6A5GJ78</accession>
<dbReference type="PANTHER" id="PTHR22899">
    <property type="entry name" value="CYCLIN-RELATED F-BOX FAMILY"/>
    <property type="match status" value="1"/>
</dbReference>
<dbReference type="InterPro" id="IPR053222">
    <property type="entry name" value="Zygotic_Embryogenesis-Asso"/>
</dbReference>
<dbReference type="EMBL" id="WUAV01000005">
    <property type="protein sequence ID" value="KAF1754676.1"/>
    <property type="molecule type" value="Genomic_DNA"/>
</dbReference>
<evidence type="ECO:0000259" key="1">
    <source>
        <dbReference type="Pfam" id="PF07735"/>
    </source>
</evidence>
<organism evidence="2 3">
    <name type="scientific">Caenorhabditis remanei</name>
    <name type="common">Caenorhabditis vulgaris</name>
    <dbReference type="NCBI Taxonomy" id="31234"/>
    <lineage>
        <taxon>Eukaryota</taxon>
        <taxon>Metazoa</taxon>
        <taxon>Ecdysozoa</taxon>
        <taxon>Nematoda</taxon>
        <taxon>Chromadorea</taxon>
        <taxon>Rhabditida</taxon>
        <taxon>Rhabditina</taxon>
        <taxon>Rhabditomorpha</taxon>
        <taxon>Rhabditoidea</taxon>
        <taxon>Rhabditidae</taxon>
        <taxon>Peloderinae</taxon>
        <taxon>Caenorhabditis</taxon>
    </lineage>
</organism>
<dbReference type="InterPro" id="IPR012885">
    <property type="entry name" value="F-box_Sdz-33"/>
</dbReference>
<sequence length="170" mass="19989">MDVIHCKSINRFVVSEISEHDCIPIVAKLPKIDEVVVEYDWSFNVLTDKALFQKEKRLLKVLRTVLSVSSAVTISYRFQNHNHLREILKGKFDAVILKWPDNWITLNGLWITNAKTLEIHTVKLDVRDLNRYFKLWMKNICNDRLEYLVLYTSSRGLRSSDHGRHPLQVN</sequence>
<feature type="domain" description="Sdz-33 F-box" evidence="1">
    <location>
        <begin position="84"/>
        <end position="149"/>
    </location>
</feature>
<reference evidence="2 3" key="1">
    <citation type="submission" date="2019-12" db="EMBL/GenBank/DDBJ databases">
        <title>Chromosome-level assembly of the Caenorhabditis remanei genome.</title>
        <authorList>
            <person name="Teterina A.A."/>
            <person name="Willis J.H."/>
            <person name="Phillips P.C."/>
        </authorList>
    </citation>
    <scope>NUCLEOTIDE SEQUENCE [LARGE SCALE GENOMIC DNA]</scope>
    <source>
        <strain evidence="2 3">PX506</strain>
        <tissue evidence="2">Whole organism</tissue>
    </source>
</reference>
<dbReference type="AlphaFoldDB" id="A0A6A5GJ78"/>